<evidence type="ECO:0000256" key="6">
    <source>
        <dbReference type="SAM" id="MobiDB-lite"/>
    </source>
</evidence>
<organism evidence="8 9">
    <name type="scientific">Trypanosoma conorhini</name>
    <dbReference type="NCBI Taxonomy" id="83891"/>
    <lineage>
        <taxon>Eukaryota</taxon>
        <taxon>Discoba</taxon>
        <taxon>Euglenozoa</taxon>
        <taxon>Kinetoplastea</taxon>
        <taxon>Metakinetoplastina</taxon>
        <taxon>Trypanosomatida</taxon>
        <taxon>Trypanosomatidae</taxon>
        <taxon>Trypanosoma</taxon>
    </lineage>
</organism>
<dbReference type="InterPro" id="IPR004328">
    <property type="entry name" value="BRO1_dom"/>
</dbReference>
<accession>A0A3R7N9B1</accession>
<evidence type="ECO:0000256" key="4">
    <source>
        <dbReference type="ARBA" id="ARBA00022753"/>
    </source>
</evidence>
<dbReference type="GeneID" id="40319238"/>
<feature type="region of interest" description="Disordered" evidence="6">
    <location>
        <begin position="814"/>
        <end position="861"/>
    </location>
</feature>
<name>A0A3R7N9B1_9TRYP</name>
<evidence type="ECO:0000313" key="9">
    <source>
        <dbReference type="Proteomes" id="UP000284403"/>
    </source>
</evidence>
<dbReference type="PANTHER" id="PTHR23030">
    <property type="entry name" value="PCD6 INTERACTING PROTEIN-RELATED"/>
    <property type="match status" value="1"/>
</dbReference>
<feature type="coiled-coil region" evidence="5">
    <location>
        <begin position="646"/>
        <end position="673"/>
    </location>
</feature>
<dbReference type="GO" id="GO:0043328">
    <property type="term" value="P:protein transport to vacuole involved in ubiquitin-dependent protein catabolic process via the multivesicular body sorting pathway"/>
    <property type="evidence" value="ECO:0007669"/>
    <property type="project" value="TreeGrafter"/>
</dbReference>
<dbReference type="CDD" id="cd09034">
    <property type="entry name" value="BRO1_Alix_like"/>
    <property type="match status" value="1"/>
</dbReference>
<dbReference type="PANTHER" id="PTHR23030:SF30">
    <property type="entry name" value="TYROSINE-PROTEIN PHOSPHATASE NON-RECEPTOR TYPE 23"/>
    <property type="match status" value="1"/>
</dbReference>
<comment type="caution">
    <text evidence="8">The sequence shown here is derived from an EMBL/GenBank/DDBJ whole genome shotgun (WGS) entry which is preliminary data.</text>
</comment>
<feature type="compositionally biased region" description="Pro residues" evidence="6">
    <location>
        <begin position="849"/>
        <end position="861"/>
    </location>
</feature>
<dbReference type="Pfam" id="PF03097">
    <property type="entry name" value="BRO1"/>
    <property type="match status" value="1"/>
</dbReference>
<evidence type="ECO:0000256" key="5">
    <source>
        <dbReference type="SAM" id="Coils"/>
    </source>
</evidence>
<evidence type="ECO:0000259" key="7">
    <source>
        <dbReference type="PROSITE" id="PS51180"/>
    </source>
</evidence>
<dbReference type="Gene3D" id="1.20.140.50">
    <property type="entry name" value="alix/aip1 like domains"/>
    <property type="match status" value="1"/>
</dbReference>
<sequence>MAALAHLPDPFVTLPFRRGKEEVPEWELCLKFISVHHASNNTSSVEATLKRMSALHKLVVQTCRADAKVPPTETFIEQTLKPYCQLVAMAQAHLPLHGGQVHKNLLFVWRDSFDDNHKNESRNGNLELICCVYNLAASWAYVAAQQAKSGAAGDVKNAFKAFQNAAGYYEMAEQLLTRLPPEHVKNDLTAEALSLLRRMCLVMAHHSAYLKAENEMKGNHPILAKIAWEGGKQYEEVASSFKASAWYTRSNRHSPVALTEQVFSTLGLVFSARAHLHLATSLGDTESIGTAIAHFEKAKSYLAQVQKLPTTELRGWISSIVANVNKEHDKAIASNESVYFVRVPKEVEAPMGLARPLGKATEHPRFTSFQSRRGEDPFFGIVPVHIADAVSKWRDKERNLVSVCNKSCASSRKQANERWQTLGVTAAIDVLSGESKNRGKIPKALREKIQSLRTGEDGSTICLVESLVSALKTCDELWGAAKEKMQQVNAELEAERKEDEAYVTAYGERMWRGVRHPSSEAVDRISIEAALQECENGLQRWFLDPFTKAKALLEGSLHGLVRLDWPMEDLDALMPFVETTEARQQSAKVLEQVDALKQLNQRKERVEEEQEVRLRELNELLESDNVTFALSSVEDSQRGAVFEGEAQKISDAIERANETMREEEQIMAEVERVVNSLGLLQSSDPIMEEVQKVCNGLESACAVYAELRQEFGEILRYASSTLDRLESTLSSAKSFTVSRKLEAEGLRVTLDEQIAQKISEMQQSQASADVIQDSRLRQEELCRQIELLEQKQQRRESEREERMAEILRRQREMAAAFGPFPPPRATTSADADAPPSYESVINEYSYPQTQPPAYRPPYHPL</sequence>
<dbReference type="Gene3D" id="1.20.120.560">
    <property type="entry name" value="alix/aip1 in complex with the ypdl late domain"/>
    <property type="match status" value="1"/>
</dbReference>
<evidence type="ECO:0000256" key="1">
    <source>
        <dbReference type="ARBA" id="ARBA00004177"/>
    </source>
</evidence>
<keyword evidence="5" id="KW-0175">Coiled coil</keyword>
<keyword evidence="3" id="KW-0963">Cytoplasm</keyword>
<feature type="coiled-coil region" evidence="5">
    <location>
        <begin position="771"/>
        <end position="810"/>
    </location>
</feature>
<dbReference type="InterPro" id="IPR038499">
    <property type="entry name" value="BRO1_sf"/>
</dbReference>
<evidence type="ECO:0000256" key="3">
    <source>
        <dbReference type="ARBA" id="ARBA00022490"/>
    </source>
</evidence>
<keyword evidence="9" id="KW-1185">Reference proteome</keyword>
<dbReference type="AlphaFoldDB" id="A0A3R7N9B1"/>
<dbReference type="RefSeq" id="XP_029227364.1">
    <property type="nucleotide sequence ID" value="XM_029372520.1"/>
</dbReference>
<reference evidence="8 9" key="1">
    <citation type="journal article" date="2018" name="BMC Genomics">
        <title>Genomic comparison of Trypanosoma conorhini and Trypanosoma rangeli to Trypanosoma cruzi strains of high and low virulence.</title>
        <authorList>
            <person name="Bradwell K.R."/>
            <person name="Koparde V.N."/>
            <person name="Matveyev A.V."/>
            <person name="Serrano M.G."/>
            <person name="Alves J.M."/>
            <person name="Parikh H."/>
            <person name="Huang B."/>
            <person name="Lee V."/>
            <person name="Espinosa-Alvarez O."/>
            <person name="Ortiz P.A."/>
            <person name="Costa-Martins A.G."/>
            <person name="Teixeira M.M."/>
            <person name="Buck G.A."/>
        </authorList>
    </citation>
    <scope>NUCLEOTIDE SEQUENCE [LARGE SCALE GENOMIC DNA]</scope>
    <source>
        <strain evidence="8 9">025E</strain>
    </source>
</reference>
<proteinExistence type="predicted"/>
<dbReference type="SMART" id="SM01041">
    <property type="entry name" value="BRO1"/>
    <property type="match status" value="1"/>
</dbReference>
<dbReference type="PROSITE" id="PS51180">
    <property type="entry name" value="BRO1"/>
    <property type="match status" value="1"/>
</dbReference>
<dbReference type="Pfam" id="PF13949">
    <property type="entry name" value="ALIX_LYPXL_bnd"/>
    <property type="match status" value="1"/>
</dbReference>
<protein>
    <submittedName>
        <fullName evidence="8">Programmed cell death 6-interacting protein</fullName>
    </submittedName>
</protein>
<feature type="domain" description="BRO1" evidence="7">
    <location>
        <begin position="10"/>
        <end position="419"/>
    </location>
</feature>
<dbReference type="InterPro" id="IPR025304">
    <property type="entry name" value="ALIX_V_dom"/>
</dbReference>
<dbReference type="Proteomes" id="UP000284403">
    <property type="component" value="Unassembled WGS sequence"/>
</dbReference>
<comment type="subcellular location">
    <subcellularLocation>
        <location evidence="2">Cytoplasm</location>
    </subcellularLocation>
    <subcellularLocation>
        <location evidence="1">Endosome</location>
    </subcellularLocation>
</comment>
<dbReference type="GO" id="GO:0005768">
    <property type="term" value="C:endosome"/>
    <property type="evidence" value="ECO:0007669"/>
    <property type="project" value="UniProtKB-SubCell"/>
</dbReference>
<feature type="coiled-coil region" evidence="5">
    <location>
        <begin position="589"/>
        <end position="620"/>
    </location>
</feature>
<dbReference type="Gene3D" id="1.25.40.280">
    <property type="entry name" value="alix/aip1 like domains"/>
    <property type="match status" value="1"/>
</dbReference>
<dbReference type="OrthoDB" id="64867at2759"/>
<evidence type="ECO:0000313" key="8">
    <source>
        <dbReference type="EMBL" id="RNF15061.1"/>
    </source>
</evidence>
<keyword evidence="4" id="KW-0967">Endosome</keyword>
<dbReference type="EMBL" id="MKKU01000340">
    <property type="protein sequence ID" value="RNF15061.1"/>
    <property type="molecule type" value="Genomic_DNA"/>
</dbReference>
<evidence type="ECO:0000256" key="2">
    <source>
        <dbReference type="ARBA" id="ARBA00004496"/>
    </source>
</evidence>
<gene>
    <name evidence="8" type="ORF">Tco025E_05627</name>
</gene>